<evidence type="ECO:0000256" key="1">
    <source>
        <dbReference type="ARBA" id="ARBA00003195"/>
    </source>
</evidence>
<keyword evidence="7" id="KW-0813">Transport</keyword>
<keyword evidence="11" id="KW-0496">Mitochondrion</keyword>
<dbReference type="Proteomes" id="UP000193560">
    <property type="component" value="Unassembled WGS sequence"/>
</dbReference>
<accession>A0A1X2IFX1</accession>
<protein>
    <recommendedName>
        <fullName evidence="6">NADH dehydrogenase [ubiquinone] iron-sulfur protein 5</fullName>
    </recommendedName>
    <alternativeName>
        <fullName evidence="14">Complex I-15 kDa</fullName>
    </alternativeName>
    <alternativeName>
        <fullName evidence="15">NADH-ubiquinone oxidoreductase 15 kDa subunit</fullName>
    </alternativeName>
</protein>
<evidence type="ECO:0000256" key="8">
    <source>
        <dbReference type="ARBA" id="ARBA00022660"/>
    </source>
</evidence>
<feature type="region of interest" description="Disordered" evidence="17">
    <location>
        <begin position="65"/>
        <end position="105"/>
    </location>
</feature>
<comment type="subcellular location">
    <subcellularLocation>
        <location evidence="3">Mitochondrion inner membrane</location>
        <topology evidence="3">Peripheral membrane protein</topology>
    </subcellularLocation>
    <subcellularLocation>
        <location evidence="2">Mitochondrion intermembrane space</location>
    </subcellularLocation>
</comment>
<evidence type="ECO:0000256" key="15">
    <source>
        <dbReference type="ARBA" id="ARBA00032739"/>
    </source>
</evidence>
<dbReference type="AlphaFoldDB" id="A0A1X2IFX1"/>
<dbReference type="GO" id="GO:0005743">
    <property type="term" value="C:mitochondrial inner membrane"/>
    <property type="evidence" value="ECO:0007669"/>
    <property type="project" value="UniProtKB-SubCell"/>
</dbReference>
<dbReference type="GO" id="GO:0005758">
    <property type="term" value="C:mitochondrial intermembrane space"/>
    <property type="evidence" value="ECO:0007669"/>
    <property type="project" value="UniProtKB-SubCell"/>
</dbReference>
<dbReference type="GO" id="GO:0032981">
    <property type="term" value="P:mitochondrial respiratory chain complex I assembly"/>
    <property type="evidence" value="ECO:0007669"/>
    <property type="project" value="TreeGrafter"/>
</dbReference>
<keyword evidence="8" id="KW-0679">Respiratory chain</keyword>
<evidence type="ECO:0000256" key="14">
    <source>
        <dbReference type="ARBA" id="ARBA00031222"/>
    </source>
</evidence>
<evidence type="ECO:0000256" key="17">
    <source>
        <dbReference type="SAM" id="MobiDB-lite"/>
    </source>
</evidence>
<dbReference type="EMBL" id="MCGE01000012">
    <property type="protein sequence ID" value="ORZ15794.1"/>
    <property type="molecule type" value="Genomic_DNA"/>
</dbReference>
<feature type="disulfide bond" evidence="16">
    <location>
        <begin position="24"/>
        <end position="34"/>
    </location>
</feature>
<evidence type="ECO:0000313" key="18">
    <source>
        <dbReference type="EMBL" id="ORZ15794.1"/>
    </source>
</evidence>
<evidence type="ECO:0000256" key="3">
    <source>
        <dbReference type="ARBA" id="ARBA00004637"/>
    </source>
</evidence>
<comment type="subunit">
    <text evidence="5">Mammalian complex I is composed of 45 different subunits. This is a component of the iron-sulfur (IP) fragment of the enzyme.</text>
</comment>
<dbReference type="InterPro" id="IPR019342">
    <property type="entry name" value="NADH_UbQ_OxRdtase_FeS-su5"/>
</dbReference>
<comment type="caution">
    <text evidence="18">The sequence shown here is derived from an EMBL/GenBank/DDBJ whole genome shotgun (WGS) entry which is preliminary data.</text>
</comment>
<dbReference type="OrthoDB" id="9992197at2759"/>
<evidence type="ECO:0000256" key="9">
    <source>
        <dbReference type="ARBA" id="ARBA00022792"/>
    </source>
</evidence>
<evidence type="ECO:0000256" key="7">
    <source>
        <dbReference type="ARBA" id="ARBA00022448"/>
    </source>
</evidence>
<feature type="disulfide bond" evidence="16">
    <location>
        <begin position="14"/>
        <end position="44"/>
    </location>
</feature>
<evidence type="ECO:0000256" key="10">
    <source>
        <dbReference type="ARBA" id="ARBA00022982"/>
    </source>
</evidence>
<dbReference type="PANTHER" id="PTHR15224">
    <property type="entry name" value="NADH DEHYDROGENASE [UBIQUINONE] IRON-SULFUR PROTEIN 5"/>
    <property type="match status" value="1"/>
</dbReference>
<keyword evidence="9" id="KW-0999">Mitochondrion inner membrane</keyword>
<gene>
    <name evidence="18" type="ORF">BCR42DRAFT_415912</name>
</gene>
<proteinExistence type="inferred from homology"/>
<keyword evidence="19" id="KW-1185">Reference proteome</keyword>
<name>A0A1X2IFX1_9FUNG</name>
<evidence type="ECO:0000256" key="13">
    <source>
        <dbReference type="ARBA" id="ARBA00023157"/>
    </source>
</evidence>
<dbReference type="CDD" id="cd24141">
    <property type="entry name" value="NDUFS5-like"/>
    <property type="match status" value="1"/>
</dbReference>
<dbReference type="PANTHER" id="PTHR15224:SF1">
    <property type="entry name" value="NADH DEHYDROGENASE [UBIQUINONE] IRON-SULFUR PROTEIN 5"/>
    <property type="match status" value="1"/>
</dbReference>
<dbReference type="STRING" id="90262.A0A1X2IFX1"/>
<evidence type="ECO:0000313" key="19">
    <source>
        <dbReference type="Proteomes" id="UP000193560"/>
    </source>
</evidence>
<evidence type="ECO:0000256" key="12">
    <source>
        <dbReference type="ARBA" id="ARBA00023136"/>
    </source>
</evidence>
<keyword evidence="13 16" id="KW-1015">Disulfide bond</keyword>
<evidence type="ECO:0000256" key="16">
    <source>
        <dbReference type="PIRSR" id="PIRSR619342-50"/>
    </source>
</evidence>
<reference evidence="18 19" key="1">
    <citation type="submission" date="2016-07" db="EMBL/GenBank/DDBJ databases">
        <title>Pervasive Adenine N6-methylation of Active Genes in Fungi.</title>
        <authorList>
            <consortium name="DOE Joint Genome Institute"/>
            <person name="Mondo S.J."/>
            <person name="Dannebaum R.O."/>
            <person name="Kuo R.C."/>
            <person name="Labutti K."/>
            <person name="Haridas S."/>
            <person name="Kuo A."/>
            <person name="Salamov A."/>
            <person name="Ahrendt S.R."/>
            <person name="Lipzen A."/>
            <person name="Sullivan W."/>
            <person name="Andreopoulos W.B."/>
            <person name="Clum A."/>
            <person name="Lindquist E."/>
            <person name="Daum C."/>
            <person name="Ramamoorthy G.K."/>
            <person name="Gryganskyi A."/>
            <person name="Culley D."/>
            <person name="Magnuson J.K."/>
            <person name="James T.Y."/>
            <person name="O'Malley M.A."/>
            <person name="Stajich J.E."/>
            <person name="Spatafora J.W."/>
            <person name="Visel A."/>
            <person name="Grigoriev I.V."/>
        </authorList>
    </citation>
    <scope>NUCLEOTIDE SEQUENCE [LARGE SCALE GENOMIC DNA]</scope>
    <source>
        <strain evidence="18 19">NRRL 1336</strain>
    </source>
</reference>
<organism evidence="18 19">
    <name type="scientific">Absidia repens</name>
    <dbReference type="NCBI Taxonomy" id="90262"/>
    <lineage>
        <taxon>Eukaryota</taxon>
        <taxon>Fungi</taxon>
        <taxon>Fungi incertae sedis</taxon>
        <taxon>Mucoromycota</taxon>
        <taxon>Mucoromycotina</taxon>
        <taxon>Mucoromycetes</taxon>
        <taxon>Mucorales</taxon>
        <taxon>Cunninghamellaceae</taxon>
        <taxon>Absidia</taxon>
    </lineage>
</organism>
<comment type="similarity">
    <text evidence="4">Belongs to the complex I NDUFS5 subunit family.</text>
</comment>
<evidence type="ECO:0000256" key="5">
    <source>
        <dbReference type="ARBA" id="ARBA00011261"/>
    </source>
</evidence>
<comment type="function">
    <text evidence="1">Accessory subunit of the mitochondrial membrane respiratory chain NADH dehydrogenase (Complex I), that is believed not to be involved in catalysis. Complex I functions in the transfer of electrons from NADH to the respiratory chain. The immediate electron acceptor for the enzyme is believed to be ubiquinone.</text>
</comment>
<keyword evidence="12" id="KW-0472">Membrane</keyword>
<evidence type="ECO:0000256" key="11">
    <source>
        <dbReference type="ARBA" id="ARBA00023128"/>
    </source>
</evidence>
<evidence type="ECO:0000256" key="4">
    <source>
        <dbReference type="ARBA" id="ARBA00007372"/>
    </source>
</evidence>
<evidence type="ECO:0000256" key="2">
    <source>
        <dbReference type="ARBA" id="ARBA00004569"/>
    </source>
</evidence>
<keyword evidence="10" id="KW-0249">Electron transport</keyword>
<sequence length="105" mass="12007">MASGFGYDGGRGRCFQFWQEFNKCYASADVPQQCLAQRDDYLECLHHTKEFARVTRIKTEELKQAHKMQQAAEQAKKDAKTSAESNLPRLNIIDEPQQEPAQTKA</sequence>
<evidence type="ECO:0000256" key="6">
    <source>
        <dbReference type="ARBA" id="ARBA00013482"/>
    </source>
</evidence>